<feature type="binding site" evidence="5">
    <location>
        <position position="58"/>
    </location>
    <ligand>
        <name>Mg(2+)</name>
        <dbReference type="ChEBI" id="CHEBI:18420"/>
        <label>2</label>
    </ligand>
</feature>
<dbReference type="EC" id="3.6.1.1" evidence="5"/>
<feature type="binding site" evidence="5">
    <location>
        <position position="31"/>
    </location>
    <ligand>
        <name>substrate</name>
    </ligand>
</feature>
<dbReference type="Proteomes" id="UP001499854">
    <property type="component" value="Unassembled WGS sequence"/>
</dbReference>
<feature type="binding site" evidence="5">
    <location>
        <position position="9"/>
    </location>
    <ligand>
        <name>Mg(2+)</name>
        <dbReference type="ChEBI" id="CHEBI:18420"/>
        <label>2</label>
    </ligand>
</feature>
<evidence type="ECO:0000256" key="4">
    <source>
        <dbReference type="ARBA" id="ARBA00022842"/>
    </source>
</evidence>
<name>A0ABP5EV63_9ACTN</name>
<organism evidence="6 7">
    <name type="scientific">Catenulispora subtropica</name>
    <dbReference type="NCBI Taxonomy" id="450798"/>
    <lineage>
        <taxon>Bacteria</taxon>
        <taxon>Bacillati</taxon>
        <taxon>Actinomycetota</taxon>
        <taxon>Actinomycetes</taxon>
        <taxon>Catenulisporales</taxon>
        <taxon>Catenulisporaceae</taxon>
        <taxon>Catenulispora</taxon>
    </lineage>
</organism>
<comment type="catalytic activity">
    <reaction evidence="5">
        <text>diphosphate + H2O = 2 phosphate + H(+)</text>
        <dbReference type="Rhea" id="RHEA:24576"/>
        <dbReference type="ChEBI" id="CHEBI:15377"/>
        <dbReference type="ChEBI" id="CHEBI:15378"/>
        <dbReference type="ChEBI" id="CHEBI:33019"/>
        <dbReference type="ChEBI" id="CHEBI:43474"/>
        <dbReference type="EC" id="3.6.1.1"/>
    </reaction>
</comment>
<evidence type="ECO:0000313" key="7">
    <source>
        <dbReference type="Proteomes" id="UP001499854"/>
    </source>
</evidence>
<comment type="subunit">
    <text evidence="5">Homohexamer.</text>
</comment>
<dbReference type="PANTHER" id="PTHR10286">
    <property type="entry name" value="INORGANIC PYROPHOSPHATASE"/>
    <property type="match status" value="1"/>
</dbReference>
<proteinExistence type="inferred from homology"/>
<dbReference type="HAMAP" id="MF_00209">
    <property type="entry name" value="Inorganic_PPase"/>
    <property type="match status" value="1"/>
</dbReference>
<keyword evidence="4 5" id="KW-0460">Magnesium</keyword>
<evidence type="ECO:0000256" key="2">
    <source>
        <dbReference type="ARBA" id="ARBA00022723"/>
    </source>
</evidence>
<evidence type="ECO:0000256" key="3">
    <source>
        <dbReference type="ARBA" id="ARBA00022801"/>
    </source>
</evidence>
<keyword evidence="3 5" id="KW-0378">Hydrolase</keyword>
<keyword evidence="5" id="KW-0963">Cytoplasm</keyword>
<reference evidence="7" key="1">
    <citation type="journal article" date="2019" name="Int. J. Syst. Evol. Microbiol.">
        <title>The Global Catalogue of Microorganisms (GCM) 10K type strain sequencing project: providing services to taxonomists for standard genome sequencing and annotation.</title>
        <authorList>
            <consortium name="The Broad Institute Genomics Platform"/>
            <consortium name="The Broad Institute Genome Sequencing Center for Infectious Disease"/>
            <person name="Wu L."/>
            <person name="Ma J."/>
        </authorList>
    </citation>
    <scope>NUCLEOTIDE SEQUENCE [LARGE SCALE GENOMIC DNA]</scope>
    <source>
        <strain evidence="7">JCM 16013</strain>
    </source>
</reference>
<evidence type="ECO:0000256" key="5">
    <source>
        <dbReference type="HAMAP-Rule" id="MF_00209"/>
    </source>
</evidence>
<comment type="cofactor">
    <cofactor evidence="1 5">
        <name>Mg(2+)</name>
        <dbReference type="ChEBI" id="CHEBI:18420"/>
    </cofactor>
</comment>
<dbReference type="SUPFAM" id="SSF50324">
    <property type="entry name" value="Inorganic pyrophosphatase"/>
    <property type="match status" value="1"/>
</dbReference>
<feature type="binding site" evidence="5">
    <location>
        <position position="90"/>
    </location>
    <ligand>
        <name>Mg(2+)</name>
        <dbReference type="ChEBI" id="CHEBI:18420"/>
        <label>3</label>
    </ligand>
</feature>
<comment type="similarity">
    <text evidence="5">Belongs to the PPase family.</text>
</comment>
<feature type="binding site" evidence="5">
    <location>
        <position position="90"/>
    </location>
    <ligand>
        <name>Mg(2+)</name>
        <dbReference type="ChEBI" id="CHEBI:18420"/>
        <label>1</label>
    </ligand>
</feature>
<feature type="binding site" evidence="5">
    <location>
        <position position="127"/>
    </location>
    <ligand>
        <name>substrate</name>
    </ligand>
</feature>
<dbReference type="InterPro" id="IPR008162">
    <property type="entry name" value="Pyrophosphatase"/>
</dbReference>
<dbReference type="PROSITE" id="PS00387">
    <property type="entry name" value="PPASE"/>
    <property type="match status" value="1"/>
</dbReference>
<feature type="binding site" evidence="5">
    <location>
        <position position="17"/>
    </location>
    <ligand>
        <name>substrate</name>
    </ligand>
</feature>
<dbReference type="Gene3D" id="3.90.80.10">
    <property type="entry name" value="Inorganic pyrophosphatase"/>
    <property type="match status" value="1"/>
</dbReference>
<accession>A0ABP5EV63</accession>
<sequence>MPNFDVVIEIPAGSRNKYVMDHRLGRIRLERQLFTSTCYPADYGYIPGTVAADGDPLDAVVLLDAPAFPGIEVNVRPVAVYHSVDELGVDEKILCVPTGDRRYDRVRGLADVPPERLEEIGHFFDVYLQTEPGRQSHPGSWADAGVAEAVIAAARRRHADTHGETGA</sequence>
<protein>
    <recommendedName>
        <fullName evidence="5">Inorganic pyrophosphatase</fullName>
        <ecNumber evidence="5">3.6.1.1</ecNumber>
    </recommendedName>
    <alternativeName>
        <fullName evidence="5">Pyrophosphate phospho-hydrolase</fullName>
        <shortName evidence="5">PPase</shortName>
    </alternativeName>
</protein>
<gene>
    <name evidence="5" type="primary">ppa</name>
    <name evidence="6" type="ORF">GCM10009838_88840</name>
</gene>
<feature type="binding site" evidence="5">
    <location>
        <position position="43"/>
    </location>
    <ligand>
        <name>substrate</name>
    </ligand>
</feature>
<evidence type="ECO:0000256" key="1">
    <source>
        <dbReference type="ARBA" id="ARBA00001946"/>
    </source>
</evidence>
<dbReference type="Pfam" id="PF00719">
    <property type="entry name" value="Pyrophosphatase"/>
    <property type="match status" value="1"/>
</dbReference>
<dbReference type="EMBL" id="BAAAQM010000114">
    <property type="protein sequence ID" value="GAA2008943.1"/>
    <property type="molecule type" value="Genomic_DNA"/>
</dbReference>
<keyword evidence="7" id="KW-1185">Reference proteome</keyword>
<comment type="caution">
    <text evidence="6">The sequence shown here is derived from an EMBL/GenBank/DDBJ whole genome shotgun (WGS) entry which is preliminary data.</text>
</comment>
<comment type="function">
    <text evidence="5">Catalyzes the hydrolysis of inorganic pyrophosphate (PPi) forming two phosphate ions.</text>
</comment>
<feature type="binding site" evidence="5">
    <location>
        <position position="58"/>
    </location>
    <ligand>
        <name>Mg(2+)</name>
        <dbReference type="ChEBI" id="CHEBI:18420"/>
        <label>1</label>
    </ligand>
</feature>
<dbReference type="RefSeq" id="WP_344663297.1">
    <property type="nucleotide sequence ID" value="NZ_BAAAQM010000114.1"/>
</dbReference>
<feature type="binding site" evidence="5">
    <location>
        <position position="53"/>
    </location>
    <ligand>
        <name>Mg(2+)</name>
        <dbReference type="ChEBI" id="CHEBI:18420"/>
        <label>1</label>
    </ligand>
</feature>
<comment type="subcellular location">
    <subcellularLocation>
        <location evidence="5">Cytoplasm</location>
    </subcellularLocation>
</comment>
<feature type="binding site" evidence="5">
    <location>
        <position position="85"/>
    </location>
    <ligand>
        <name>Mg(2+)</name>
        <dbReference type="ChEBI" id="CHEBI:18420"/>
        <label>3</label>
    </ligand>
</feature>
<keyword evidence="2 5" id="KW-0479">Metal-binding</keyword>
<dbReference type="InterPro" id="IPR036649">
    <property type="entry name" value="Pyrophosphatase_sf"/>
</dbReference>
<dbReference type="CDD" id="cd00412">
    <property type="entry name" value="pyrophosphatase"/>
    <property type="match status" value="1"/>
</dbReference>
<evidence type="ECO:0000313" key="6">
    <source>
        <dbReference type="EMBL" id="GAA2008943.1"/>
    </source>
</evidence>
<feature type="active site" description="Proton acceptor" evidence="5">
    <location>
        <position position="90"/>
    </location>
</feature>